<proteinExistence type="predicted"/>
<protein>
    <submittedName>
        <fullName evidence="1">Uncharacterized protein</fullName>
    </submittedName>
</protein>
<accession>A0A382DTC7</accession>
<evidence type="ECO:0000313" key="1">
    <source>
        <dbReference type="EMBL" id="SVB41409.1"/>
    </source>
</evidence>
<sequence>MRDKMTYKLTWKDEDSNSVNSKEFIGNGEDHSAFHDAFTMASVADGNLWPWVIERDGEQIAHGWGGDQLDRGRLFPTCG</sequence>
<name>A0A382DTC7_9ZZZZ</name>
<dbReference type="AlphaFoldDB" id="A0A382DTC7"/>
<organism evidence="1">
    <name type="scientific">marine metagenome</name>
    <dbReference type="NCBI Taxonomy" id="408172"/>
    <lineage>
        <taxon>unclassified sequences</taxon>
        <taxon>metagenomes</taxon>
        <taxon>ecological metagenomes</taxon>
    </lineage>
</organism>
<gene>
    <name evidence="1" type="ORF">METZ01_LOCUS194263</name>
</gene>
<dbReference type="EMBL" id="UINC01040896">
    <property type="protein sequence ID" value="SVB41409.1"/>
    <property type="molecule type" value="Genomic_DNA"/>
</dbReference>
<reference evidence="1" key="1">
    <citation type="submission" date="2018-05" db="EMBL/GenBank/DDBJ databases">
        <authorList>
            <person name="Lanie J.A."/>
            <person name="Ng W.-L."/>
            <person name="Kazmierczak K.M."/>
            <person name="Andrzejewski T.M."/>
            <person name="Davidsen T.M."/>
            <person name="Wayne K.J."/>
            <person name="Tettelin H."/>
            <person name="Glass J.I."/>
            <person name="Rusch D."/>
            <person name="Podicherti R."/>
            <person name="Tsui H.-C.T."/>
            <person name="Winkler M.E."/>
        </authorList>
    </citation>
    <scope>NUCLEOTIDE SEQUENCE</scope>
</reference>